<dbReference type="AlphaFoldDB" id="A0A6N8TYA9"/>
<comment type="caution">
    <text evidence="3">The sequence shown here is derived from an EMBL/GenBank/DDBJ whole genome shotgun (WGS) entry which is preliminary data.</text>
</comment>
<protein>
    <recommendedName>
        <fullName evidence="2">DUF6440 domain-containing protein</fullName>
    </recommendedName>
</protein>
<sequence>MFGRNNNPEESRFETEQIKTDGPIPCHIITDKETGVQYLYAWGGAGGGVTPLLDENGQVVIKSRKNRSL</sequence>
<evidence type="ECO:0000256" key="1">
    <source>
        <dbReference type="SAM" id="MobiDB-lite"/>
    </source>
</evidence>
<gene>
    <name evidence="3" type="ORF">GQ671_04030</name>
</gene>
<dbReference type="Proteomes" id="UP000436284">
    <property type="component" value="Unassembled WGS sequence"/>
</dbReference>
<proteinExistence type="predicted"/>
<organism evidence="3 4">
    <name type="scientific">Salinicoccus hispanicus</name>
    <dbReference type="NCBI Taxonomy" id="157225"/>
    <lineage>
        <taxon>Bacteria</taxon>
        <taxon>Bacillati</taxon>
        <taxon>Bacillota</taxon>
        <taxon>Bacilli</taxon>
        <taxon>Bacillales</taxon>
        <taxon>Staphylococcaceae</taxon>
        <taxon>Salinicoccus</taxon>
    </lineage>
</organism>
<evidence type="ECO:0000259" key="2">
    <source>
        <dbReference type="Pfam" id="PF20037"/>
    </source>
</evidence>
<keyword evidence="4" id="KW-1185">Reference proteome</keyword>
<evidence type="ECO:0000313" key="4">
    <source>
        <dbReference type="Proteomes" id="UP000436284"/>
    </source>
</evidence>
<feature type="region of interest" description="Disordered" evidence="1">
    <location>
        <begin position="1"/>
        <end position="25"/>
    </location>
</feature>
<dbReference type="EMBL" id="WUUK01000001">
    <property type="protein sequence ID" value="MXQ50472.1"/>
    <property type="molecule type" value="Genomic_DNA"/>
</dbReference>
<accession>A0A6N8TYA9</accession>
<feature type="domain" description="DUF6440" evidence="2">
    <location>
        <begin position="12"/>
        <end position="62"/>
    </location>
</feature>
<dbReference type="InterPro" id="IPR045515">
    <property type="entry name" value="DUF6440"/>
</dbReference>
<evidence type="ECO:0000313" key="3">
    <source>
        <dbReference type="EMBL" id="MXQ50472.1"/>
    </source>
</evidence>
<dbReference type="Pfam" id="PF20037">
    <property type="entry name" value="DUF6440"/>
    <property type="match status" value="1"/>
</dbReference>
<dbReference type="RefSeq" id="WP_160653024.1">
    <property type="nucleotide sequence ID" value="NZ_JBHRWU010000001.1"/>
</dbReference>
<reference evidence="3 4" key="1">
    <citation type="submission" date="2019-12" db="EMBL/GenBank/DDBJ databases">
        <title>Salinicoccus cyprini sp. nov., isolated from gastro-intestinal tract of mirror carp, Cyprinus carpio var. specularis, collected from Gobind Sagar Reservoir, Himachal Pradesh, India.</title>
        <authorList>
            <person name="Talwar C."/>
            <person name="Singh A.K."/>
            <person name="Lal R."/>
            <person name="Negi R.K."/>
        </authorList>
    </citation>
    <scope>NUCLEOTIDE SEQUENCE [LARGE SCALE GENOMIC DNA]</scope>
    <source>
        <strain evidence="3 4">J-82</strain>
    </source>
</reference>
<dbReference type="OrthoDB" id="9135364at2"/>
<name>A0A6N8TYA9_9STAP</name>
<feature type="compositionally biased region" description="Basic and acidic residues" evidence="1">
    <location>
        <begin position="7"/>
        <end position="19"/>
    </location>
</feature>